<dbReference type="PANTHER" id="PTHR44442">
    <property type="entry name" value="3-KETO-STEROID REDUCTASE"/>
    <property type="match status" value="1"/>
</dbReference>
<comment type="caution">
    <text evidence="1">The sequence shown here is derived from an EMBL/GenBank/DDBJ whole genome shotgun (WGS) entry which is preliminary data.</text>
</comment>
<name>A0AA35R2A1_GEOBA</name>
<dbReference type="InterPro" id="IPR052834">
    <property type="entry name" value="3KSR/17beta-HSD"/>
</dbReference>
<dbReference type="EMBL" id="CASHTH010000409">
    <property type="protein sequence ID" value="CAI8000553.1"/>
    <property type="molecule type" value="Genomic_DNA"/>
</dbReference>
<dbReference type="InterPro" id="IPR036291">
    <property type="entry name" value="NAD(P)-bd_dom_sf"/>
</dbReference>
<dbReference type="GO" id="GO:0006695">
    <property type="term" value="P:cholesterol biosynthetic process"/>
    <property type="evidence" value="ECO:0007669"/>
    <property type="project" value="TreeGrafter"/>
</dbReference>
<dbReference type="AlphaFoldDB" id="A0AA35R2A1"/>
<proteinExistence type="predicted"/>
<gene>
    <name evidence="1" type="ORF">GBAR_LOCUS2977</name>
</gene>
<evidence type="ECO:0000313" key="1">
    <source>
        <dbReference type="EMBL" id="CAI8000553.1"/>
    </source>
</evidence>
<dbReference type="SUPFAM" id="SSF51735">
    <property type="entry name" value="NAD(P)-binding Rossmann-fold domains"/>
    <property type="match status" value="1"/>
</dbReference>
<dbReference type="Gene3D" id="3.40.50.720">
    <property type="entry name" value="NAD(P)-binding Rossmann-like Domain"/>
    <property type="match status" value="1"/>
</dbReference>
<dbReference type="Proteomes" id="UP001174909">
    <property type="component" value="Unassembled WGS sequence"/>
</dbReference>
<dbReference type="GO" id="GO:0005789">
    <property type="term" value="C:endoplasmic reticulum membrane"/>
    <property type="evidence" value="ECO:0007669"/>
    <property type="project" value="TreeGrafter"/>
</dbReference>
<dbReference type="PRINTS" id="PR00081">
    <property type="entry name" value="GDHRDH"/>
</dbReference>
<keyword evidence="2" id="KW-1185">Reference proteome</keyword>
<dbReference type="InterPro" id="IPR002347">
    <property type="entry name" value="SDR_fam"/>
</dbReference>
<reference evidence="1" key="1">
    <citation type="submission" date="2023-03" db="EMBL/GenBank/DDBJ databases">
        <authorList>
            <person name="Steffen K."/>
            <person name="Cardenas P."/>
        </authorList>
    </citation>
    <scope>NUCLEOTIDE SEQUENCE</scope>
</reference>
<organism evidence="1 2">
    <name type="scientific">Geodia barretti</name>
    <name type="common">Barrett's horny sponge</name>
    <dbReference type="NCBI Taxonomy" id="519541"/>
    <lineage>
        <taxon>Eukaryota</taxon>
        <taxon>Metazoa</taxon>
        <taxon>Porifera</taxon>
        <taxon>Demospongiae</taxon>
        <taxon>Heteroscleromorpha</taxon>
        <taxon>Tetractinellida</taxon>
        <taxon>Astrophorina</taxon>
        <taxon>Geodiidae</taxon>
        <taxon>Geodia</taxon>
    </lineage>
</organism>
<sequence length="329" mass="36086">MEKVAVITGGNSGIGFALAQRLLAEGVGEGETVRVCLACRNVEKAEAARQSLMTDNPGSEVDIVRVDVSSMASVKAACAEIERRYECVDWLFCNAGLMPVSGVNWRAFWPPTPSNLGYQLGTGGDLLPVTDWQTSDGLQQVFSTNLFGHYLMVQELEGFLSAQTRDCHVIWTSSVTASRATFDPTDIQGKNSADPYAHSKRAVDLVSREINTRMNQKGIYSSTTCPGLVATQLTYGIMPQWFWSLILPLLLLLRICLPSMTMTATSGAEALLWLARQQPSSVDHTHKYLSRASVSGHRYVDTEQIRGAEELSAEVWKQLETLSRTLSSS</sequence>
<protein>
    <submittedName>
        <fullName evidence="1">3-keto-steroid reductase/17-beta-hydroxysteroid dehydrogenase 7</fullName>
    </submittedName>
</protein>
<evidence type="ECO:0000313" key="2">
    <source>
        <dbReference type="Proteomes" id="UP001174909"/>
    </source>
</evidence>
<dbReference type="GO" id="GO:0000253">
    <property type="term" value="F:3-beta-hydroxysteroid 3-dehydrogenase (NADP+) activity"/>
    <property type="evidence" value="ECO:0007669"/>
    <property type="project" value="TreeGrafter"/>
</dbReference>
<accession>A0AA35R2A1</accession>
<dbReference type="Pfam" id="PF00106">
    <property type="entry name" value="adh_short"/>
    <property type="match status" value="1"/>
</dbReference>
<dbReference type="PANTHER" id="PTHR44442:SF1">
    <property type="entry name" value="3-KETO-STEROID REDUCTASE_17-BETA-HYDROXYSTEROID DEHYDROGENASE 7"/>
    <property type="match status" value="1"/>
</dbReference>